<dbReference type="PANTHER" id="PTHR24372:SF82">
    <property type="entry name" value="RICKETS"/>
    <property type="match status" value="1"/>
</dbReference>
<keyword evidence="5 13" id="KW-0812">Transmembrane</keyword>
<keyword evidence="6" id="KW-0677">Repeat</keyword>
<feature type="transmembrane region" description="Helical" evidence="13">
    <location>
        <begin position="594"/>
        <end position="615"/>
    </location>
</feature>
<dbReference type="PRINTS" id="PR00373">
    <property type="entry name" value="GLYCHORMONER"/>
</dbReference>
<keyword evidence="10" id="KW-0675">Receptor</keyword>
<name>A0AAE1TTB6_9EUCA</name>
<dbReference type="CDD" id="cd15136">
    <property type="entry name" value="7tmA_Glyco_hormone_R"/>
    <property type="match status" value="1"/>
</dbReference>
<dbReference type="FunFam" id="3.80.10.10:FF:001164">
    <property type="entry name" value="GH01279p"/>
    <property type="match status" value="1"/>
</dbReference>
<feature type="transmembrane region" description="Helical" evidence="13">
    <location>
        <begin position="636"/>
        <end position="657"/>
    </location>
</feature>
<feature type="transmembrane region" description="Helical" evidence="13">
    <location>
        <begin position="722"/>
        <end position="745"/>
    </location>
</feature>
<dbReference type="Pfam" id="PF13855">
    <property type="entry name" value="LRR_8"/>
    <property type="match status" value="3"/>
</dbReference>
<dbReference type="FunFam" id="1.20.1070.10:FF:000156">
    <property type="entry name" value="Lutropin-choriogonadotropic hormone receptor"/>
    <property type="match status" value="1"/>
</dbReference>
<keyword evidence="7 13" id="KW-1133">Transmembrane helix</keyword>
<keyword evidence="8" id="KW-0297">G-protein coupled receptor</keyword>
<feature type="region of interest" description="Disordered" evidence="12">
    <location>
        <begin position="1114"/>
        <end position="1139"/>
    </location>
</feature>
<accession>A0AAE1TTB6</accession>
<evidence type="ECO:0000256" key="7">
    <source>
        <dbReference type="ARBA" id="ARBA00022989"/>
    </source>
</evidence>
<comment type="similarity">
    <text evidence="2">Belongs to the G-protein coupled receptor 1 family.</text>
</comment>
<keyword evidence="11" id="KW-0807">Transducer</keyword>
<evidence type="ECO:0000256" key="2">
    <source>
        <dbReference type="ARBA" id="ARBA00010663"/>
    </source>
</evidence>
<dbReference type="PROSITE" id="PS50262">
    <property type="entry name" value="G_PROTEIN_RECEP_F1_2"/>
    <property type="match status" value="1"/>
</dbReference>
<dbReference type="GO" id="GO:0016500">
    <property type="term" value="F:protein-hormone receptor activity"/>
    <property type="evidence" value="ECO:0007669"/>
    <property type="project" value="InterPro"/>
</dbReference>
<dbReference type="PRINTS" id="PR00237">
    <property type="entry name" value="GPCRRHODOPSN"/>
</dbReference>
<dbReference type="PANTHER" id="PTHR24372">
    <property type="entry name" value="GLYCOPROTEIN HORMONE RECEPTOR"/>
    <property type="match status" value="1"/>
</dbReference>
<evidence type="ECO:0000256" key="11">
    <source>
        <dbReference type="ARBA" id="ARBA00023224"/>
    </source>
</evidence>
<feature type="region of interest" description="Disordered" evidence="12">
    <location>
        <begin position="803"/>
        <end position="822"/>
    </location>
</feature>
<evidence type="ECO:0000256" key="4">
    <source>
        <dbReference type="ARBA" id="ARBA00022614"/>
    </source>
</evidence>
<comment type="caution">
    <text evidence="15">The sequence shown here is derived from an EMBL/GenBank/DDBJ whole genome shotgun (WGS) entry which is preliminary data.</text>
</comment>
<feature type="region of interest" description="Disordered" evidence="12">
    <location>
        <begin position="927"/>
        <end position="979"/>
    </location>
</feature>
<evidence type="ECO:0000256" key="13">
    <source>
        <dbReference type="SAM" id="Phobius"/>
    </source>
</evidence>
<dbReference type="SMART" id="SM00364">
    <property type="entry name" value="LRR_BAC"/>
    <property type="match status" value="6"/>
</dbReference>
<feature type="compositionally biased region" description="Basic and acidic residues" evidence="12">
    <location>
        <begin position="1120"/>
        <end position="1129"/>
    </location>
</feature>
<feature type="domain" description="G-protein coupled receptors family 1 profile" evidence="14">
    <location>
        <begin position="529"/>
        <end position="774"/>
    </location>
</feature>
<feature type="transmembrane region" description="Helical" evidence="13">
    <location>
        <begin position="677"/>
        <end position="701"/>
    </location>
</feature>
<dbReference type="Gene3D" id="1.20.1070.10">
    <property type="entry name" value="Rhodopsin 7-helix transmembrane proteins"/>
    <property type="match status" value="1"/>
</dbReference>
<reference evidence="15" key="1">
    <citation type="submission" date="2023-11" db="EMBL/GenBank/DDBJ databases">
        <title>Genome assemblies of two species of porcelain crab, Petrolisthes cinctipes and Petrolisthes manimaculis (Anomura: Porcellanidae).</title>
        <authorList>
            <person name="Angst P."/>
        </authorList>
    </citation>
    <scope>NUCLEOTIDE SEQUENCE</scope>
    <source>
        <strain evidence="15">PB745_02</strain>
        <tissue evidence="15">Gill</tissue>
    </source>
</reference>
<dbReference type="InterPro" id="IPR017452">
    <property type="entry name" value="GPCR_Rhodpsn_7TM"/>
</dbReference>
<evidence type="ECO:0000256" key="9">
    <source>
        <dbReference type="ARBA" id="ARBA00023136"/>
    </source>
</evidence>
<dbReference type="Pfam" id="PF00001">
    <property type="entry name" value="7tm_1"/>
    <property type="match status" value="1"/>
</dbReference>
<dbReference type="GO" id="GO:0007189">
    <property type="term" value="P:adenylate cyclase-activating G protein-coupled receptor signaling pathway"/>
    <property type="evidence" value="ECO:0007669"/>
    <property type="project" value="TreeGrafter"/>
</dbReference>
<evidence type="ECO:0000256" key="8">
    <source>
        <dbReference type="ARBA" id="ARBA00023040"/>
    </source>
</evidence>
<organism evidence="15 16">
    <name type="scientific">Petrolisthes manimaculis</name>
    <dbReference type="NCBI Taxonomy" id="1843537"/>
    <lineage>
        <taxon>Eukaryota</taxon>
        <taxon>Metazoa</taxon>
        <taxon>Ecdysozoa</taxon>
        <taxon>Arthropoda</taxon>
        <taxon>Crustacea</taxon>
        <taxon>Multicrustacea</taxon>
        <taxon>Malacostraca</taxon>
        <taxon>Eumalacostraca</taxon>
        <taxon>Eucarida</taxon>
        <taxon>Decapoda</taxon>
        <taxon>Pleocyemata</taxon>
        <taxon>Anomura</taxon>
        <taxon>Galatheoidea</taxon>
        <taxon>Porcellanidae</taxon>
        <taxon>Petrolisthes</taxon>
    </lineage>
</organism>
<dbReference type="SUPFAM" id="SSF52058">
    <property type="entry name" value="L domain-like"/>
    <property type="match status" value="2"/>
</dbReference>
<evidence type="ECO:0000256" key="6">
    <source>
        <dbReference type="ARBA" id="ARBA00022737"/>
    </source>
</evidence>
<feature type="transmembrane region" description="Helical" evidence="13">
    <location>
        <begin position="518"/>
        <end position="539"/>
    </location>
</feature>
<dbReference type="Gene3D" id="3.80.10.10">
    <property type="entry name" value="Ribonuclease Inhibitor"/>
    <property type="match status" value="3"/>
</dbReference>
<dbReference type="GO" id="GO:0009755">
    <property type="term" value="P:hormone-mediated signaling pathway"/>
    <property type="evidence" value="ECO:0007669"/>
    <property type="project" value="TreeGrafter"/>
</dbReference>
<dbReference type="InterPro" id="IPR032675">
    <property type="entry name" value="LRR_dom_sf"/>
</dbReference>
<dbReference type="Proteomes" id="UP001292094">
    <property type="component" value="Unassembled WGS sequence"/>
</dbReference>
<evidence type="ECO:0000256" key="5">
    <source>
        <dbReference type="ARBA" id="ARBA00022692"/>
    </source>
</evidence>
<evidence type="ECO:0000313" key="15">
    <source>
        <dbReference type="EMBL" id="KAK4296826.1"/>
    </source>
</evidence>
<evidence type="ECO:0000256" key="1">
    <source>
        <dbReference type="ARBA" id="ARBA00004651"/>
    </source>
</evidence>
<evidence type="ECO:0000256" key="12">
    <source>
        <dbReference type="SAM" id="MobiDB-lite"/>
    </source>
</evidence>
<dbReference type="InterPro" id="IPR001611">
    <property type="entry name" value="Leu-rich_rpt"/>
</dbReference>
<keyword evidence="16" id="KW-1185">Reference proteome</keyword>
<feature type="region of interest" description="Disordered" evidence="12">
    <location>
        <begin position="1213"/>
        <end position="1233"/>
    </location>
</feature>
<keyword evidence="3" id="KW-1003">Cell membrane</keyword>
<dbReference type="InterPro" id="IPR000276">
    <property type="entry name" value="GPCR_Rhodpsn"/>
</dbReference>
<evidence type="ECO:0000256" key="3">
    <source>
        <dbReference type="ARBA" id="ARBA00022475"/>
    </source>
</evidence>
<dbReference type="GO" id="GO:0005886">
    <property type="term" value="C:plasma membrane"/>
    <property type="evidence" value="ECO:0007669"/>
    <property type="project" value="UniProtKB-SubCell"/>
</dbReference>
<dbReference type="EMBL" id="JAWZYT010003765">
    <property type="protein sequence ID" value="KAK4296826.1"/>
    <property type="molecule type" value="Genomic_DNA"/>
</dbReference>
<feature type="transmembrane region" description="Helical" evidence="13">
    <location>
        <begin position="551"/>
        <end position="574"/>
    </location>
</feature>
<proteinExistence type="inferred from homology"/>
<keyword evidence="9 13" id="KW-0472">Membrane</keyword>
<dbReference type="SUPFAM" id="SSF81321">
    <property type="entry name" value="Family A G protein-coupled receptor-like"/>
    <property type="match status" value="1"/>
</dbReference>
<evidence type="ECO:0000256" key="10">
    <source>
        <dbReference type="ARBA" id="ARBA00023170"/>
    </source>
</evidence>
<dbReference type="GO" id="GO:0008528">
    <property type="term" value="F:G protein-coupled peptide receptor activity"/>
    <property type="evidence" value="ECO:0007669"/>
    <property type="project" value="TreeGrafter"/>
</dbReference>
<protein>
    <recommendedName>
        <fullName evidence="14">G-protein coupled receptors family 1 profile domain-containing protein</fullName>
    </recommendedName>
</protein>
<feature type="compositionally biased region" description="Low complexity" evidence="12">
    <location>
        <begin position="935"/>
        <end position="970"/>
    </location>
</feature>
<sequence>MKYILFTFRDLSDNHITELRPGFFNDYPALQTLILSGNKLEKIAPGAFQHLPLQVLELDKNRLSDVRGGDLPVTLRELSLEGNMFTSFPTQLSSLTALQSLNLGRNQLTAVTHNDLRGLNNLLILLLHQNKLRTVEEGALEHLTKLDILDLGENSLKDIPPVSNCKNLRQLLMGGNRVSYIGEDSLAGLVQLQEVSLTSNPLRTVHHRAFSNLPSLTKLFLKEAHLLREFPDLNGTMNLESIRIDRAAITTIPHDLCTVTPRLRTMNFQRNKITELPDLSRCLYLRLLDLSHNQISSLPHASFQSLSYLQDLLLQGNAITIIHNSTFIGLHRLQVLQLEENQITSIHSDAFLPLESLEDINLGSNMFPELPHQGLQTVVALKVHNNRNLREFPSPENFPNIRTLVLSYAYHCCSFLSQKVSTEQPTIHEEVVFDVEGLQDLDPTIWNVSSVWPDTAGTNSNFAAIWANLGDDFSAATLDSAASHPTSSTPAHHITCQPLPGPFMPCQDLFDWWTLRCGVWVVFLLALLGNGTVVVVLMFARSKMDVPRFLVTNLAFADFFMGLYLGLLAVVDASTLGEFRMYAIPWQTSVGCQVTGFLGVLSCELSVYTLTVITMERNYAITHAMHLNKRLSLRHAAYIMVLGWLFASTLAFLPLIGISDYRKFAVCLPIETKGAGLAYVVFLMFINGVAFLILMGCYLKIYCAIRGSQAWNTNDSRIAKRMALLVFTDFICWAPIAFFSLTAAFGLHLISLEEAKVFTVFVLPFNSCCNPFLYALLTKQFKKDCVMLCKSIEESRVTRGIGRRRNSSNFSNRQTPANTNSALDNSWRQENQVHHCHINPQEPTKLRHRLRISALKYLFCHKDVEELNSGAEFNCQPGKSAVKSKSKHEACVSSETYSCSWSDTWRRGHAVMSLRLLDRRHHSSWYLSRKPSQDSNLSSSRNDSSATTASTSTWRISRSSVSSDISSSGSRGLGKVDAGPGMRLGSLREHGGVVHIQTAARQITPHHQALLVRQQPGTAAQQSPPTTTAVKVKPCLQRQGAVEREKYIPKTEGILSVEPCPLHSRSDNLSCVYEQDSCEEEEPDNSKDFLNPRCPMTGLTVAFIPRKLSTISSHSTSVARETDVEDPGRETSSGTDIASTPVCKWPPGARCVSLTLLPQSPRQTSPMHFPSEGHLPDSPQHTDLYYLTRLAAPTLVVSSSACELEASSGCNDVEENNFNPSEDTYSRPDSGLSTELEECLESSALINQEGEGDDDVFEDTERGRMPLETHFPLDEPPGETHVLI</sequence>
<evidence type="ECO:0000313" key="16">
    <source>
        <dbReference type="Proteomes" id="UP001292094"/>
    </source>
</evidence>
<dbReference type="InterPro" id="IPR003591">
    <property type="entry name" value="Leu-rich_rpt_typical-subtyp"/>
</dbReference>
<keyword evidence="4" id="KW-0433">Leucine-rich repeat</keyword>
<dbReference type="InterPro" id="IPR002131">
    <property type="entry name" value="Gphrmn_rcpt_fam"/>
</dbReference>
<dbReference type="SMART" id="SM00369">
    <property type="entry name" value="LRR_TYP"/>
    <property type="match status" value="12"/>
</dbReference>
<gene>
    <name evidence="15" type="ORF">Pmani_030718</name>
</gene>
<comment type="subcellular location">
    <subcellularLocation>
        <location evidence="1">Cell membrane</location>
        <topology evidence="1">Multi-pass membrane protein</topology>
    </subcellularLocation>
</comment>
<evidence type="ECO:0000259" key="14">
    <source>
        <dbReference type="PROSITE" id="PS50262"/>
    </source>
</evidence>
<dbReference type="PROSITE" id="PS51450">
    <property type="entry name" value="LRR"/>
    <property type="match status" value="5"/>
</dbReference>